<feature type="region of interest" description="Disordered" evidence="1">
    <location>
        <begin position="1"/>
        <end position="22"/>
    </location>
</feature>
<dbReference type="Proteomes" id="UP000076722">
    <property type="component" value="Unassembled WGS sequence"/>
</dbReference>
<evidence type="ECO:0000313" key="3">
    <source>
        <dbReference type="EMBL" id="KZS86293.1"/>
    </source>
</evidence>
<feature type="domain" description="DUF4219" evidence="2">
    <location>
        <begin position="29"/>
        <end position="51"/>
    </location>
</feature>
<reference evidence="3 4" key="1">
    <citation type="journal article" date="2016" name="Mol. Biol. Evol.">
        <title>Comparative Genomics of Early-Diverging Mushroom-Forming Fungi Provides Insights into the Origins of Lignocellulose Decay Capabilities.</title>
        <authorList>
            <person name="Nagy L.G."/>
            <person name="Riley R."/>
            <person name="Tritt A."/>
            <person name="Adam C."/>
            <person name="Daum C."/>
            <person name="Floudas D."/>
            <person name="Sun H."/>
            <person name="Yadav J.S."/>
            <person name="Pangilinan J."/>
            <person name="Larsson K.H."/>
            <person name="Matsuura K."/>
            <person name="Barry K."/>
            <person name="Labutti K."/>
            <person name="Kuo R."/>
            <person name="Ohm R.A."/>
            <person name="Bhattacharya S.S."/>
            <person name="Shirouzu T."/>
            <person name="Yoshinaga Y."/>
            <person name="Martin F.M."/>
            <person name="Grigoriev I.V."/>
            <person name="Hibbett D.S."/>
        </authorList>
    </citation>
    <scope>NUCLEOTIDE SEQUENCE [LARGE SCALE GENOMIC DNA]</scope>
    <source>
        <strain evidence="3 4">HHB9708</strain>
    </source>
</reference>
<dbReference type="InterPro" id="IPR025314">
    <property type="entry name" value="DUF4219"/>
</dbReference>
<accession>A0A164M2N8</accession>
<dbReference type="EMBL" id="KV419587">
    <property type="protein sequence ID" value="KZS86293.1"/>
    <property type="molecule type" value="Genomic_DNA"/>
</dbReference>
<proteinExistence type="predicted"/>
<gene>
    <name evidence="3" type="ORF">SISNIDRAFT_471910</name>
</gene>
<dbReference type="AlphaFoldDB" id="A0A164M2N8"/>
<keyword evidence="4" id="KW-1185">Reference proteome</keyword>
<evidence type="ECO:0000259" key="2">
    <source>
        <dbReference type="Pfam" id="PF13961"/>
    </source>
</evidence>
<dbReference type="Pfam" id="PF13961">
    <property type="entry name" value="DUF4219"/>
    <property type="match status" value="1"/>
</dbReference>
<sequence length="102" mass="11537">MSTDTEEKTTQSTGSKVPNLIRAKGNEPSNFHTWKIQLQAVFMEQELWDVVYGKEKGTIPTLVKTKTIKADVDGVVRDVKQIGNEVEYERALVENAGWLKKD</sequence>
<organism evidence="3 4">
    <name type="scientific">Sistotremastrum niveocremeum HHB9708</name>
    <dbReference type="NCBI Taxonomy" id="1314777"/>
    <lineage>
        <taxon>Eukaryota</taxon>
        <taxon>Fungi</taxon>
        <taxon>Dikarya</taxon>
        <taxon>Basidiomycota</taxon>
        <taxon>Agaricomycotina</taxon>
        <taxon>Agaricomycetes</taxon>
        <taxon>Sistotremastrales</taxon>
        <taxon>Sistotremastraceae</taxon>
        <taxon>Sertulicium</taxon>
        <taxon>Sertulicium niveocremeum</taxon>
    </lineage>
</organism>
<evidence type="ECO:0000256" key="1">
    <source>
        <dbReference type="SAM" id="MobiDB-lite"/>
    </source>
</evidence>
<name>A0A164M2N8_9AGAM</name>
<protein>
    <recommendedName>
        <fullName evidence="2">DUF4219 domain-containing protein</fullName>
    </recommendedName>
</protein>
<evidence type="ECO:0000313" key="4">
    <source>
        <dbReference type="Proteomes" id="UP000076722"/>
    </source>
</evidence>